<dbReference type="RefSeq" id="WP_264489360.1">
    <property type="nucleotide sequence ID" value="NZ_JAPDDT010000013.1"/>
</dbReference>
<name>A0ABT3GP15_9BACT</name>
<dbReference type="PANTHER" id="PTHR40266:SF2">
    <property type="entry name" value="TOXIN HIGB-1"/>
    <property type="match status" value="1"/>
</dbReference>
<sequence length="93" mass="10890">MIESFGDSETESIYRGVPSRKLPGDIQPRARRKLRMLNQARGLKDLSVPPGNRLEALHGNLEGFWSIRVNQQWRIIFRWEDGRKLEVSITDYH</sequence>
<dbReference type="PANTHER" id="PTHR40266">
    <property type="entry name" value="TOXIN HIGB-1"/>
    <property type="match status" value="1"/>
</dbReference>
<gene>
    <name evidence="2" type="ORF">OKA05_22015</name>
</gene>
<dbReference type="InterPro" id="IPR007711">
    <property type="entry name" value="HigB-1"/>
</dbReference>
<dbReference type="SUPFAM" id="SSF143011">
    <property type="entry name" value="RelE-like"/>
    <property type="match status" value="1"/>
</dbReference>
<dbReference type="Proteomes" id="UP001320876">
    <property type="component" value="Unassembled WGS sequence"/>
</dbReference>
<dbReference type="EMBL" id="JAPDDT010000013">
    <property type="protein sequence ID" value="MCW1925252.1"/>
    <property type="molecule type" value="Genomic_DNA"/>
</dbReference>
<feature type="compositionally biased region" description="Acidic residues" evidence="1">
    <location>
        <begin position="1"/>
        <end position="10"/>
    </location>
</feature>
<evidence type="ECO:0000313" key="2">
    <source>
        <dbReference type="EMBL" id="MCW1925252.1"/>
    </source>
</evidence>
<proteinExistence type="predicted"/>
<feature type="region of interest" description="Disordered" evidence="1">
    <location>
        <begin position="1"/>
        <end position="26"/>
    </location>
</feature>
<dbReference type="Pfam" id="PF05015">
    <property type="entry name" value="HigB-like_toxin"/>
    <property type="match status" value="1"/>
</dbReference>
<comment type="caution">
    <text evidence="2">The sequence shown here is derived from an EMBL/GenBank/DDBJ whole genome shotgun (WGS) entry which is preliminary data.</text>
</comment>
<evidence type="ECO:0000256" key="1">
    <source>
        <dbReference type="SAM" id="MobiDB-lite"/>
    </source>
</evidence>
<dbReference type="Gene3D" id="3.30.2310.20">
    <property type="entry name" value="RelE-like"/>
    <property type="match status" value="1"/>
</dbReference>
<evidence type="ECO:0000313" key="3">
    <source>
        <dbReference type="Proteomes" id="UP001320876"/>
    </source>
</evidence>
<dbReference type="InterPro" id="IPR035093">
    <property type="entry name" value="RelE/ParE_toxin_dom_sf"/>
</dbReference>
<accession>A0ABT3GP15</accession>
<organism evidence="2 3">
    <name type="scientific">Luteolibacter arcticus</name>
    <dbReference type="NCBI Taxonomy" id="1581411"/>
    <lineage>
        <taxon>Bacteria</taxon>
        <taxon>Pseudomonadati</taxon>
        <taxon>Verrucomicrobiota</taxon>
        <taxon>Verrucomicrobiia</taxon>
        <taxon>Verrucomicrobiales</taxon>
        <taxon>Verrucomicrobiaceae</taxon>
        <taxon>Luteolibacter</taxon>
    </lineage>
</organism>
<keyword evidence="3" id="KW-1185">Reference proteome</keyword>
<protein>
    <submittedName>
        <fullName evidence="2">Type II toxin-antitoxin system RelE/ParE family toxin</fullName>
    </submittedName>
</protein>
<reference evidence="2 3" key="1">
    <citation type="submission" date="2022-10" db="EMBL/GenBank/DDBJ databases">
        <title>Luteolibacter arcticus strain CCTCC AB 2014275, whole genome shotgun sequencing project.</title>
        <authorList>
            <person name="Zhao G."/>
            <person name="Shen L."/>
        </authorList>
    </citation>
    <scope>NUCLEOTIDE SEQUENCE [LARGE SCALE GENOMIC DNA]</scope>
    <source>
        <strain evidence="2 3">CCTCC AB 2014275</strain>
    </source>
</reference>